<proteinExistence type="inferred from homology"/>
<keyword evidence="4" id="KW-1185">Reference proteome</keyword>
<reference evidence="3 4" key="1">
    <citation type="submission" date="2013-08" db="EMBL/GenBank/DDBJ databases">
        <title>Gluconobacter thailandicus NBRC 3257 whole genome sequence.</title>
        <authorList>
            <person name="Matsutani M."/>
            <person name="Yakushi T."/>
            <person name="Matsushita K."/>
        </authorList>
    </citation>
    <scope>NUCLEOTIDE SEQUENCE [LARGE SCALE GENOMIC DNA]</scope>
    <source>
        <strain evidence="3 4">NBRC 3257</strain>
    </source>
</reference>
<sequence length="500" mass="52000">MDFEQIPGSWAVPGSYTEIREVAAPGTLVGMPLRCVLVGQISGGTGVANTVYSSLTAAQAVALFGAGSAVAQSVAAFLKEEPTLTIDAVGVAPADGSVAASASLKFEGTATSGGTMAAILGGYRVAFTVTSGMTAAEAAQAFVAACNSSAANATVNYLKAETGLSATLGSDGVTVTVQSWEKGAFTGQYDVRVSSASYDQVDGLSLAVTPMAGGAGLPDVTPALQALGGTWYTDLILLLNDQPNITAAQVEAKSRENAMKAQDMRVWVGFSGTQSQILALTQAFSTAEEIVLIAEQAPRWSPWIAAAVAGAEGAQALNSDPSRQLQGVVLTGLAGLGPDAGDQFTPIQRNVLLHGGCTTLKFNRDGTVSFERVVTTRQVNPTSGLALDGPWNVMIPAINARVRYEWNAYYAENYQRAKLADVGSSLENVPGVVTVRTLKASWVAQCLLYQAQGWIDDVATLGPQAVFERDSLDRNRVNSTLPIKPMGSLIVLANILQSQV</sequence>
<evidence type="ECO:0000256" key="1">
    <source>
        <dbReference type="ARBA" id="ARBA00008005"/>
    </source>
</evidence>
<evidence type="ECO:0000259" key="2">
    <source>
        <dbReference type="Pfam" id="PF04984"/>
    </source>
</evidence>
<dbReference type="RefSeq" id="WP_007283043.1">
    <property type="nucleotide sequence ID" value="NZ_BASM01000016.1"/>
</dbReference>
<dbReference type="InterPro" id="IPR035089">
    <property type="entry name" value="Phage_sheath_subtilisin"/>
</dbReference>
<comment type="similarity">
    <text evidence="1">Belongs to the myoviridae tail sheath protein family.</text>
</comment>
<feature type="domain" description="Tail sheath protein subtilisin-like" evidence="2">
    <location>
        <begin position="213"/>
        <end position="376"/>
    </location>
</feature>
<dbReference type="EMBL" id="BASM01000016">
    <property type="protein sequence ID" value="GAD26462.1"/>
    <property type="molecule type" value="Genomic_DNA"/>
</dbReference>
<organism evidence="3 4">
    <name type="scientific">Gluconobacter thailandicus NBRC 3257</name>
    <dbReference type="NCBI Taxonomy" id="1381097"/>
    <lineage>
        <taxon>Bacteria</taxon>
        <taxon>Pseudomonadati</taxon>
        <taxon>Pseudomonadota</taxon>
        <taxon>Alphaproteobacteria</taxon>
        <taxon>Acetobacterales</taxon>
        <taxon>Acetobacteraceae</taxon>
        <taxon>Gluconobacter</taxon>
    </lineage>
</organism>
<name>A0ABQ0IW73_GLUTH</name>
<comment type="caution">
    <text evidence="3">The sequence shown here is derived from an EMBL/GenBank/DDBJ whole genome shotgun (WGS) entry which is preliminary data.</text>
</comment>
<evidence type="ECO:0000313" key="4">
    <source>
        <dbReference type="Proteomes" id="UP000018209"/>
    </source>
</evidence>
<protein>
    <submittedName>
        <fullName evidence="3">Mu tail sheath family protein</fullName>
    </submittedName>
</protein>
<accession>A0ABQ0IW73</accession>
<dbReference type="Pfam" id="PF04984">
    <property type="entry name" value="Phage_sheath_1"/>
    <property type="match status" value="1"/>
</dbReference>
<gene>
    <name evidence="3" type="ORF">NBRC3257_1461</name>
</gene>
<dbReference type="Proteomes" id="UP000018209">
    <property type="component" value="Unassembled WGS sequence"/>
</dbReference>
<evidence type="ECO:0000313" key="3">
    <source>
        <dbReference type="EMBL" id="GAD26462.1"/>
    </source>
</evidence>